<reference evidence="3" key="1">
    <citation type="journal article" date="2013" name="Nature">
        <title>The zebrafish reference genome sequence and its relationship to the human genome.</title>
        <authorList>
            <consortium name="Genome Reference Consortium Zebrafish"/>
            <person name="Howe K."/>
            <person name="Clark M.D."/>
            <person name="Torroja C.F."/>
            <person name="Torrance J."/>
            <person name="Berthelot C."/>
            <person name="Muffato M."/>
            <person name="Collins J.E."/>
            <person name="Humphray S."/>
            <person name="McLaren K."/>
            <person name="Matthews L."/>
            <person name="McLaren S."/>
            <person name="Sealy I."/>
            <person name="Caccamo M."/>
            <person name="Churcher C."/>
            <person name="Scott C."/>
            <person name="Barrett J.C."/>
            <person name="Koch R."/>
            <person name="Rauch G.J."/>
            <person name="White S."/>
            <person name="Chow W."/>
            <person name="Kilian B."/>
            <person name="Quintais L.T."/>
            <person name="Guerra-Assuncao J.A."/>
            <person name="Zhou Y."/>
            <person name="Gu Y."/>
            <person name="Yen J."/>
            <person name="Vogel J.H."/>
            <person name="Eyre T."/>
            <person name="Redmond S."/>
            <person name="Banerjee R."/>
            <person name="Chi J."/>
            <person name="Fu B."/>
            <person name="Langley E."/>
            <person name="Maguire S.F."/>
            <person name="Laird G.K."/>
            <person name="Lloyd D."/>
            <person name="Kenyon E."/>
            <person name="Donaldson S."/>
            <person name="Sehra H."/>
            <person name="Almeida-King J."/>
            <person name="Loveland J."/>
            <person name="Trevanion S."/>
            <person name="Jones M."/>
            <person name="Quail M."/>
            <person name="Willey D."/>
            <person name="Hunt A."/>
            <person name="Burton J."/>
            <person name="Sims S."/>
            <person name="McLay K."/>
            <person name="Plumb B."/>
            <person name="Davis J."/>
            <person name="Clee C."/>
            <person name="Oliver K."/>
            <person name="Clark R."/>
            <person name="Riddle C."/>
            <person name="Elliot D."/>
            <person name="Eliott D."/>
            <person name="Threadgold G."/>
            <person name="Harden G."/>
            <person name="Ware D."/>
            <person name="Begum S."/>
            <person name="Mortimore B."/>
            <person name="Mortimer B."/>
            <person name="Kerry G."/>
            <person name="Heath P."/>
            <person name="Phillimore B."/>
            <person name="Tracey A."/>
            <person name="Corby N."/>
            <person name="Dunn M."/>
            <person name="Johnson C."/>
            <person name="Wood J."/>
            <person name="Clark S."/>
            <person name="Pelan S."/>
            <person name="Griffiths G."/>
            <person name="Smith M."/>
            <person name="Glithero R."/>
            <person name="Howden P."/>
            <person name="Barker N."/>
            <person name="Lloyd C."/>
            <person name="Stevens C."/>
            <person name="Harley J."/>
            <person name="Holt K."/>
            <person name="Panagiotidis G."/>
            <person name="Lovell J."/>
            <person name="Beasley H."/>
            <person name="Henderson C."/>
            <person name="Gordon D."/>
            <person name="Auger K."/>
            <person name="Wright D."/>
            <person name="Collins J."/>
            <person name="Raisen C."/>
            <person name="Dyer L."/>
            <person name="Leung K."/>
            <person name="Robertson L."/>
            <person name="Ambridge K."/>
            <person name="Leongamornlert D."/>
            <person name="McGuire S."/>
            <person name="Gilderthorp R."/>
            <person name="Griffiths C."/>
            <person name="Manthravadi D."/>
            <person name="Nichol S."/>
            <person name="Barker G."/>
            <person name="Whitehead S."/>
            <person name="Kay M."/>
            <person name="Brown J."/>
            <person name="Murnane C."/>
            <person name="Gray E."/>
            <person name="Humphries M."/>
            <person name="Sycamore N."/>
            <person name="Barker D."/>
            <person name="Saunders D."/>
            <person name="Wallis J."/>
            <person name="Babbage A."/>
            <person name="Hammond S."/>
            <person name="Mashreghi-Mohammadi M."/>
            <person name="Barr L."/>
            <person name="Martin S."/>
            <person name="Wray P."/>
            <person name="Ellington A."/>
            <person name="Matthews N."/>
            <person name="Ellwood M."/>
            <person name="Woodmansey R."/>
            <person name="Clark G."/>
            <person name="Cooper J."/>
            <person name="Cooper J."/>
            <person name="Tromans A."/>
            <person name="Grafham D."/>
            <person name="Skuce C."/>
            <person name="Pandian R."/>
            <person name="Andrews R."/>
            <person name="Harrison E."/>
            <person name="Kimberley A."/>
            <person name="Garnett J."/>
            <person name="Fosker N."/>
            <person name="Hall R."/>
            <person name="Garner P."/>
            <person name="Kelly D."/>
            <person name="Bird C."/>
            <person name="Palmer S."/>
            <person name="Gehring I."/>
            <person name="Berger A."/>
            <person name="Dooley C.M."/>
            <person name="Ersan-Urun Z."/>
            <person name="Eser C."/>
            <person name="Geiger H."/>
            <person name="Geisler M."/>
            <person name="Karotki L."/>
            <person name="Kirn A."/>
            <person name="Konantz J."/>
            <person name="Konantz M."/>
            <person name="Oberlander M."/>
            <person name="Rudolph-Geiger S."/>
            <person name="Teucke M."/>
            <person name="Lanz C."/>
            <person name="Raddatz G."/>
            <person name="Osoegawa K."/>
            <person name="Zhu B."/>
            <person name="Rapp A."/>
            <person name="Widaa S."/>
            <person name="Langford C."/>
            <person name="Yang F."/>
            <person name="Schuster S.C."/>
            <person name="Carter N.P."/>
            <person name="Harrow J."/>
            <person name="Ning Z."/>
            <person name="Herrero J."/>
            <person name="Searle S.M."/>
            <person name="Enright A."/>
            <person name="Geisler R."/>
            <person name="Plasterk R.H."/>
            <person name="Lee C."/>
            <person name="Westerfield M."/>
            <person name="de Jong P.J."/>
            <person name="Zon L.I."/>
            <person name="Postlethwait J.H."/>
            <person name="Nusslein-Volhard C."/>
            <person name="Hubbard T.J."/>
            <person name="Roest Crollius H."/>
            <person name="Rogers J."/>
            <person name="Stemple D.L."/>
        </authorList>
    </citation>
    <scope>NUCLEOTIDE SEQUENCE [LARGE SCALE GENOMIC DNA]</scope>
    <source>
        <strain evidence="3">Tuebingen</strain>
    </source>
</reference>
<dbReference type="OrthoDB" id="8941356at2759"/>
<keyword evidence="3" id="KW-1185">Reference proteome</keyword>
<feature type="signal peptide" evidence="2">
    <location>
        <begin position="1"/>
        <end position="23"/>
    </location>
</feature>
<proteinExistence type="predicted"/>
<dbReference type="RefSeq" id="XP_009297836.1">
    <property type="nucleotide sequence ID" value="XM_009299561.4"/>
</dbReference>
<evidence type="ECO:0000256" key="2">
    <source>
        <dbReference type="SAM" id="SignalP"/>
    </source>
</evidence>
<reference evidence="4 5" key="2">
    <citation type="submission" date="2025-04" db="UniProtKB">
        <authorList>
            <consortium name="RefSeq"/>
        </authorList>
    </citation>
    <scope>IDENTIFICATION</scope>
    <source>
        <strain evidence="4 5">Tuebingen</strain>
    </source>
</reference>
<dbReference type="Proteomes" id="UP000000437">
    <property type="component" value="Chromosome 3"/>
</dbReference>
<gene>
    <name evidence="4 5" type="primary">LOC100534715</name>
</gene>
<feature type="transmembrane region" description="Helical" evidence="1">
    <location>
        <begin position="225"/>
        <end position="245"/>
    </location>
</feature>
<keyword evidence="1" id="KW-0812">Transmembrane</keyword>
<accession>A0A8M3B8C6</accession>
<keyword evidence="1" id="KW-1133">Transmembrane helix</keyword>
<evidence type="ECO:0000313" key="4">
    <source>
        <dbReference type="RefSeq" id="XP_009297836.1"/>
    </source>
</evidence>
<name>A0A8M3B8C6_DANRE</name>
<protein>
    <submittedName>
        <fullName evidence="4 5">Uncharacterized protein isoform X1</fullName>
    </submittedName>
</protein>
<dbReference type="GeneID" id="100534715"/>
<evidence type="ECO:0000313" key="5">
    <source>
        <dbReference type="RefSeq" id="XP_068075185.1"/>
    </source>
</evidence>
<evidence type="ECO:0000256" key="1">
    <source>
        <dbReference type="SAM" id="Phobius"/>
    </source>
</evidence>
<keyword evidence="2" id="KW-0732">Signal</keyword>
<dbReference type="RefSeq" id="XP_068075185.1">
    <property type="nucleotide sequence ID" value="XM_068219084.1"/>
</dbReference>
<feature type="chain" id="PRO_5044692922" evidence="2">
    <location>
        <begin position="24"/>
        <end position="282"/>
    </location>
</feature>
<dbReference type="AlphaFoldDB" id="A0A8M3B8C6"/>
<keyword evidence="1" id="KW-0472">Membrane</keyword>
<sequence>MIGKVWTLIIVLSLIKFIHHIQAECMQQDIEEHLINELMEDHVFEIKVFSSETKESKLLTVINTLCSYMTKNNNKDKKFRVLETFEIMLKYLDNNITNFCATHTCMDASSVRYVNKRTFRDMYLHSCNSSVSDLKCPSDSTTPFTTISPNDTAFKRTTFLTTVSSTYTVHNGSITSSTAVTPNFTPQTENQTIVDSLTTSSSPKESIYEKVIAENQNLQTTIKTISVAFAVSLLLNVFLLLSHLWNRKRRGSQGTAEVNELSRLHSPLESTCLCDGPPSPSC</sequence>
<organism evidence="3 4">
    <name type="scientific">Danio rerio</name>
    <name type="common">Zebrafish</name>
    <name type="synonym">Brachydanio rerio</name>
    <dbReference type="NCBI Taxonomy" id="7955"/>
    <lineage>
        <taxon>Eukaryota</taxon>
        <taxon>Metazoa</taxon>
        <taxon>Chordata</taxon>
        <taxon>Craniata</taxon>
        <taxon>Vertebrata</taxon>
        <taxon>Euteleostomi</taxon>
        <taxon>Actinopterygii</taxon>
        <taxon>Neopterygii</taxon>
        <taxon>Teleostei</taxon>
        <taxon>Ostariophysi</taxon>
        <taxon>Cypriniformes</taxon>
        <taxon>Danionidae</taxon>
        <taxon>Danioninae</taxon>
        <taxon>Danio</taxon>
    </lineage>
</organism>
<evidence type="ECO:0000313" key="3">
    <source>
        <dbReference type="Proteomes" id="UP000000437"/>
    </source>
</evidence>
<dbReference type="RefSeq" id="XP_073800671.1">
    <property type="nucleotide sequence ID" value="XM_073944570.1"/>
</dbReference>